<keyword evidence="1" id="KW-1133">Transmembrane helix</keyword>
<protein>
    <submittedName>
        <fullName evidence="2">Uncharacterized protein</fullName>
    </submittedName>
</protein>
<dbReference type="Proteomes" id="UP000698752">
    <property type="component" value="Unassembled WGS sequence"/>
</dbReference>
<reference evidence="3" key="1">
    <citation type="journal article" date="2021" name="Syst. Appl. Microbiol.">
        <title>Roseomonas hellenica sp. nov., isolated from roots of wild-growing Alkanna tinctoria.</title>
        <authorList>
            <person name="Rat A."/>
            <person name="Naranjo H.D."/>
            <person name="Lebbe L."/>
            <person name="Cnockaert M."/>
            <person name="Krigas N."/>
            <person name="Grigoriadou K."/>
            <person name="Maloupa E."/>
            <person name="Willems A."/>
        </authorList>
    </citation>
    <scope>NUCLEOTIDE SEQUENCE [LARGE SCALE GENOMIC DNA]</scope>
    <source>
        <strain evidence="3">LMG 31159</strain>
    </source>
</reference>
<keyword evidence="1" id="KW-0812">Transmembrane</keyword>
<gene>
    <name evidence="2" type="ORF">GXW78_18810</name>
</gene>
<dbReference type="EMBL" id="JAAEDI010000020">
    <property type="protein sequence ID" value="MBR0651728.1"/>
    <property type="molecule type" value="Genomic_DNA"/>
</dbReference>
<keyword evidence="1" id="KW-0472">Membrane</keyword>
<evidence type="ECO:0000313" key="3">
    <source>
        <dbReference type="Proteomes" id="UP000698752"/>
    </source>
</evidence>
<name>A0ABS5EL44_9PROT</name>
<sequence length="56" mass="6116">MINFVVRVVLALGGTLAALFVARDSPNFGVIQGMMATLVLVCLVGIIVLWRWRKGE</sequence>
<feature type="transmembrane region" description="Helical" evidence="1">
    <location>
        <begin position="27"/>
        <end position="50"/>
    </location>
</feature>
<evidence type="ECO:0000313" key="2">
    <source>
        <dbReference type="EMBL" id="MBR0651728.1"/>
    </source>
</evidence>
<keyword evidence="3" id="KW-1185">Reference proteome</keyword>
<comment type="caution">
    <text evidence="2">The sequence shown here is derived from an EMBL/GenBank/DDBJ whole genome shotgun (WGS) entry which is preliminary data.</text>
</comment>
<organism evidence="2 3">
    <name type="scientific">Neoroseomonas terrae</name>
    <dbReference type="NCBI Taxonomy" id="424799"/>
    <lineage>
        <taxon>Bacteria</taxon>
        <taxon>Pseudomonadati</taxon>
        <taxon>Pseudomonadota</taxon>
        <taxon>Alphaproteobacteria</taxon>
        <taxon>Acetobacterales</taxon>
        <taxon>Acetobacteraceae</taxon>
        <taxon>Neoroseomonas</taxon>
    </lineage>
</organism>
<accession>A0ABS5EL44</accession>
<dbReference type="RefSeq" id="WP_211870422.1">
    <property type="nucleotide sequence ID" value="NZ_JAAEDI010000020.1"/>
</dbReference>
<proteinExistence type="predicted"/>
<evidence type="ECO:0000256" key="1">
    <source>
        <dbReference type="SAM" id="Phobius"/>
    </source>
</evidence>